<dbReference type="STRING" id="153721.MYP_1665"/>
<dbReference type="Proteomes" id="UP000030185">
    <property type="component" value="Unassembled WGS sequence"/>
</dbReference>
<dbReference type="GO" id="GO:0004521">
    <property type="term" value="F:RNA endonuclease activity"/>
    <property type="evidence" value="ECO:0007669"/>
    <property type="project" value="UniProtKB-UniRule"/>
</dbReference>
<comment type="cofactor">
    <cofactor evidence="7">
        <name>Zn(2+)</name>
        <dbReference type="ChEBI" id="CHEBI:29105"/>
    </cofactor>
    <text evidence="7">Binds 1 zinc ion.</text>
</comment>
<keyword evidence="5 7" id="KW-0378">Hydrolase</keyword>
<keyword evidence="4 7" id="KW-0255">Endonuclease</keyword>
<dbReference type="NCBIfam" id="TIGR00043">
    <property type="entry name" value="rRNA maturation RNase YbeY"/>
    <property type="match status" value="1"/>
</dbReference>
<dbReference type="GO" id="GO:0005737">
    <property type="term" value="C:cytoplasm"/>
    <property type="evidence" value="ECO:0007669"/>
    <property type="project" value="UniProtKB-SubCell"/>
</dbReference>
<dbReference type="InterPro" id="IPR002036">
    <property type="entry name" value="YbeY"/>
</dbReference>
<keyword evidence="3 7" id="KW-0479">Metal-binding</keyword>
<keyword evidence="7" id="KW-0698">rRNA processing</keyword>
<evidence type="ECO:0000256" key="7">
    <source>
        <dbReference type="HAMAP-Rule" id="MF_00009"/>
    </source>
</evidence>
<accession>A0A098LDD0</accession>
<keyword evidence="8" id="KW-0482">Metalloprotease</keyword>
<feature type="binding site" evidence="7">
    <location>
        <position position="115"/>
    </location>
    <ligand>
        <name>Zn(2+)</name>
        <dbReference type="ChEBI" id="CHEBI:29105"/>
        <note>catalytic</note>
    </ligand>
</feature>
<proteinExistence type="inferred from homology"/>
<comment type="function">
    <text evidence="7">Single strand-specific metallo-endoribonuclease involved in late-stage 70S ribosome quality control and in maturation of the 3' terminus of the 16S rRNA.</text>
</comment>
<dbReference type="GO" id="GO:0008270">
    <property type="term" value="F:zinc ion binding"/>
    <property type="evidence" value="ECO:0007669"/>
    <property type="project" value="UniProtKB-UniRule"/>
</dbReference>
<dbReference type="PANTHER" id="PTHR46986:SF1">
    <property type="entry name" value="ENDORIBONUCLEASE YBEY, CHLOROPLASTIC"/>
    <property type="match status" value="1"/>
</dbReference>
<comment type="caution">
    <text evidence="8">The sequence shown here is derived from an EMBL/GenBank/DDBJ whole genome shotgun (WGS) entry which is preliminary data.</text>
</comment>
<evidence type="ECO:0000313" key="8">
    <source>
        <dbReference type="EMBL" id="GAL84437.1"/>
    </source>
</evidence>
<evidence type="ECO:0000256" key="6">
    <source>
        <dbReference type="ARBA" id="ARBA00022833"/>
    </source>
</evidence>
<dbReference type="RefSeq" id="WP_045461385.1">
    <property type="nucleotide sequence ID" value="NZ_BBLT01000003.1"/>
</dbReference>
<dbReference type="GO" id="GO:0006364">
    <property type="term" value="P:rRNA processing"/>
    <property type="evidence" value="ECO:0007669"/>
    <property type="project" value="UniProtKB-UniRule"/>
</dbReference>
<dbReference type="PANTHER" id="PTHR46986">
    <property type="entry name" value="ENDORIBONUCLEASE YBEY, CHLOROPLASTIC"/>
    <property type="match status" value="1"/>
</dbReference>
<comment type="similarity">
    <text evidence="1 7">Belongs to the endoribonuclease YbeY family.</text>
</comment>
<dbReference type="AlphaFoldDB" id="A0A098LDD0"/>
<dbReference type="EC" id="3.1.-.-" evidence="7"/>
<dbReference type="GO" id="GO:0006508">
    <property type="term" value="P:proteolysis"/>
    <property type="evidence" value="ECO:0007669"/>
    <property type="project" value="UniProtKB-KW"/>
</dbReference>
<evidence type="ECO:0000256" key="4">
    <source>
        <dbReference type="ARBA" id="ARBA00022759"/>
    </source>
</evidence>
<keyword evidence="8" id="KW-0645">Protease</keyword>
<evidence type="ECO:0000256" key="1">
    <source>
        <dbReference type="ARBA" id="ARBA00010875"/>
    </source>
</evidence>
<dbReference type="InterPro" id="IPR023091">
    <property type="entry name" value="MetalPrtase_cat_dom_sf_prd"/>
</dbReference>
<evidence type="ECO:0000256" key="3">
    <source>
        <dbReference type="ARBA" id="ARBA00022723"/>
    </source>
</evidence>
<dbReference type="HAMAP" id="MF_00009">
    <property type="entry name" value="Endoribonucl_YbeY"/>
    <property type="match status" value="1"/>
</dbReference>
<dbReference type="Pfam" id="PF02130">
    <property type="entry name" value="YbeY"/>
    <property type="match status" value="1"/>
</dbReference>
<organism evidence="8 9">
    <name type="scientific">Sporocytophaga myxococcoides</name>
    <dbReference type="NCBI Taxonomy" id="153721"/>
    <lineage>
        <taxon>Bacteria</taxon>
        <taxon>Pseudomonadati</taxon>
        <taxon>Bacteroidota</taxon>
        <taxon>Cytophagia</taxon>
        <taxon>Cytophagales</taxon>
        <taxon>Cytophagaceae</taxon>
        <taxon>Sporocytophaga</taxon>
    </lineage>
</organism>
<comment type="subcellular location">
    <subcellularLocation>
        <location evidence="7">Cytoplasm</location>
    </subcellularLocation>
</comment>
<feature type="binding site" evidence="7">
    <location>
        <position position="121"/>
    </location>
    <ligand>
        <name>Zn(2+)</name>
        <dbReference type="ChEBI" id="CHEBI:29105"/>
        <note>catalytic</note>
    </ligand>
</feature>
<dbReference type="GO" id="GO:0004222">
    <property type="term" value="F:metalloendopeptidase activity"/>
    <property type="evidence" value="ECO:0007669"/>
    <property type="project" value="InterPro"/>
</dbReference>
<dbReference type="OrthoDB" id="9811984at2"/>
<reference evidence="8 9" key="1">
    <citation type="submission" date="2014-09" db="EMBL/GenBank/DDBJ databases">
        <title>Sporocytophaga myxococcoides PG-01 genome sequencing.</title>
        <authorList>
            <person name="Liu L."/>
            <person name="Gao P.J."/>
            <person name="Chen G.J."/>
            <person name="Wang L.S."/>
        </authorList>
    </citation>
    <scope>NUCLEOTIDE SEQUENCE [LARGE SCALE GENOMIC DNA]</scope>
    <source>
        <strain evidence="8 9">PG-01</strain>
    </source>
</reference>
<dbReference type="SUPFAM" id="SSF55486">
    <property type="entry name" value="Metalloproteases ('zincins'), catalytic domain"/>
    <property type="match status" value="1"/>
</dbReference>
<protein>
    <recommendedName>
        <fullName evidence="7">Endoribonuclease YbeY</fullName>
        <ecNumber evidence="7">3.1.-.-</ecNumber>
    </recommendedName>
</protein>
<sequence>MSNTSEIFFHKEDISFRFLHKEKIIQWINEVAKKEKRSIGYINYIFCSDNYLLELNKDYLNHKTLTDIITFDNSDGTLIESDIFISIERVKENAIKFDTTFHQELYRVLIHGVLHLCGYKDKNDEEKNLMREKENKYIKLLNSKYNIPRGTK</sequence>
<evidence type="ECO:0000256" key="2">
    <source>
        <dbReference type="ARBA" id="ARBA00022722"/>
    </source>
</evidence>
<keyword evidence="9" id="KW-1185">Reference proteome</keyword>
<dbReference type="Gene3D" id="3.40.390.30">
    <property type="entry name" value="Metalloproteases ('zincins'), catalytic domain"/>
    <property type="match status" value="1"/>
</dbReference>
<keyword evidence="7" id="KW-0690">Ribosome biogenesis</keyword>
<evidence type="ECO:0000313" key="9">
    <source>
        <dbReference type="Proteomes" id="UP000030185"/>
    </source>
</evidence>
<feature type="binding site" evidence="7">
    <location>
        <position position="111"/>
    </location>
    <ligand>
        <name>Zn(2+)</name>
        <dbReference type="ChEBI" id="CHEBI:29105"/>
        <note>catalytic</note>
    </ligand>
</feature>
<name>A0A098LDD0_9BACT</name>
<evidence type="ECO:0000256" key="5">
    <source>
        <dbReference type="ARBA" id="ARBA00022801"/>
    </source>
</evidence>
<dbReference type="eggNOG" id="COG0319">
    <property type="taxonomic scope" value="Bacteria"/>
</dbReference>
<gene>
    <name evidence="7" type="primary">ybeY</name>
    <name evidence="8" type="ORF">MYP_1665</name>
</gene>
<keyword evidence="2 7" id="KW-0540">Nuclease</keyword>
<keyword evidence="7" id="KW-0963">Cytoplasm</keyword>
<keyword evidence="6 7" id="KW-0862">Zinc</keyword>
<dbReference type="EMBL" id="BBLT01000003">
    <property type="protein sequence ID" value="GAL84437.1"/>
    <property type="molecule type" value="Genomic_DNA"/>
</dbReference>